<accession>A0A2U8FVF0</accession>
<keyword evidence="1" id="KW-0472">Membrane</keyword>
<keyword evidence="1" id="KW-0812">Transmembrane</keyword>
<keyword evidence="3" id="KW-1185">Reference proteome</keyword>
<keyword evidence="1" id="KW-1133">Transmembrane helix</keyword>
<organism evidence="2 3">
    <name type="scientific">Aquabacterium olei</name>
    <dbReference type="NCBI Taxonomy" id="1296669"/>
    <lineage>
        <taxon>Bacteria</taxon>
        <taxon>Pseudomonadati</taxon>
        <taxon>Pseudomonadota</taxon>
        <taxon>Betaproteobacteria</taxon>
        <taxon>Burkholderiales</taxon>
        <taxon>Aquabacterium</taxon>
    </lineage>
</organism>
<dbReference type="OrthoDB" id="8562850at2"/>
<name>A0A2U8FVF0_9BURK</name>
<evidence type="ECO:0000313" key="2">
    <source>
        <dbReference type="EMBL" id="AWI55052.1"/>
    </source>
</evidence>
<gene>
    <name evidence="2" type="ORF">DEH84_02670</name>
</gene>
<dbReference type="AlphaFoldDB" id="A0A2U8FVF0"/>
<feature type="transmembrane region" description="Helical" evidence="1">
    <location>
        <begin position="111"/>
        <end position="133"/>
    </location>
</feature>
<evidence type="ECO:0000313" key="3">
    <source>
        <dbReference type="Proteomes" id="UP000244892"/>
    </source>
</evidence>
<dbReference type="KEGG" id="aon:DEH84_02670"/>
<proteinExistence type="predicted"/>
<dbReference type="Proteomes" id="UP000244892">
    <property type="component" value="Chromosome"/>
</dbReference>
<dbReference type="RefSeq" id="WP_109038171.1">
    <property type="nucleotide sequence ID" value="NZ_CP029210.1"/>
</dbReference>
<dbReference type="EMBL" id="CP029210">
    <property type="protein sequence ID" value="AWI55052.1"/>
    <property type="molecule type" value="Genomic_DNA"/>
</dbReference>
<evidence type="ECO:0000256" key="1">
    <source>
        <dbReference type="SAM" id="Phobius"/>
    </source>
</evidence>
<protein>
    <submittedName>
        <fullName evidence="2">Uncharacterized protein</fullName>
    </submittedName>
</protein>
<sequence length="183" mass="19894">MRWQQALFGERSLTKVAGLFVDRASAETAASQLVQGAGFSAPQVRLLGPEVGNLRDRDLLARQVEPEQGGIWRTILRAHLTLGLLGGLAGTLLFAGWWLSGAAAIRSTPFMAWVSMAGFGATFGLLVGGLLSMRPDHGRVISRVRRALRHGRWAVVVHPVGPEQTRLALARLRPISLRVVRSF</sequence>
<feature type="transmembrane region" description="Helical" evidence="1">
    <location>
        <begin position="80"/>
        <end position="99"/>
    </location>
</feature>
<reference evidence="2 3" key="1">
    <citation type="submission" date="2018-05" db="EMBL/GenBank/DDBJ databases">
        <title>complete genome sequence of Aquabacterium olei NBRC 110486.</title>
        <authorList>
            <person name="Tang B."/>
            <person name="Chang J."/>
            <person name="Zhang L."/>
            <person name="Yang H."/>
        </authorList>
    </citation>
    <scope>NUCLEOTIDE SEQUENCE [LARGE SCALE GENOMIC DNA]</scope>
    <source>
        <strain evidence="2 3">NBRC 110486</strain>
    </source>
</reference>